<gene>
    <name evidence="1" type="ORF">GA0061080_10973</name>
</gene>
<dbReference type="Gene3D" id="2.180.10.10">
    <property type="entry name" value="RHS repeat-associated core"/>
    <property type="match status" value="1"/>
</dbReference>
<reference evidence="2" key="1">
    <citation type="submission" date="2016-08" db="EMBL/GenBank/DDBJ databases">
        <authorList>
            <person name="Varghese N."/>
            <person name="Submissions Spin"/>
        </authorList>
    </citation>
    <scope>NUCLEOTIDE SEQUENCE [LARGE SCALE GENOMIC DNA]</scope>
    <source>
        <strain evidence="2">R-53144</strain>
    </source>
</reference>
<dbReference type="EMBL" id="FMBA01000097">
    <property type="protein sequence ID" value="SCC33879.1"/>
    <property type="molecule type" value="Genomic_DNA"/>
</dbReference>
<name>A0A1C4DRA6_9GAMM</name>
<dbReference type="InterPro" id="IPR022385">
    <property type="entry name" value="Rhs_assc_core"/>
</dbReference>
<dbReference type="STRING" id="1798183.GA0061080_10973"/>
<dbReference type="RefSeq" id="WP_209435848.1">
    <property type="nucleotide sequence ID" value="NZ_FMBA01000097.1"/>
</dbReference>
<dbReference type="AlphaFoldDB" id="A0A1C4DRA6"/>
<organism evidence="1 2">
    <name type="scientific">Gilliamella intestini</name>
    <dbReference type="NCBI Taxonomy" id="1798183"/>
    <lineage>
        <taxon>Bacteria</taxon>
        <taxon>Pseudomonadati</taxon>
        <taxon>Pseudomonadota</taxon>
        <taxon>Gammaproteobacteria</taxon>
        <taxon>Orbales</taxon>
        <taxon>Orbaceae</taxon>
        <taxon>Gilliamella</taxon>
    </lineage>
</organism>
<dbReference type="Pfam" id="PF14412">
    <property type="entry name" value="AHH"/>
    <property type="match status" value="1"/>
</dbReference>
<proteinExistence type="predicted"/>
<evidence type="ECO:0000313" key="1">
    <source>
        <dbReference type="EMBL" id="SCC33879.1"/>
    </source>
</evidence>
<keyword evidence="2" id="KW-1185">Reference proteome</keyword>
<feature type="non-terminal residue" evidence="1">
    <location>
        <position position="1"/>
    </location>
</feature>
<protein>
    <submittedName>
        <fullName evidence="1">RHS repeat-associated core domain-containing protein</fullName>
    </submittedName>
</protein>
<dbReference type="NCBIfam" id="TIGR03696">
    <property type="entry name" value="Rhs_assc_core"/>
    <property type="match status" value="1"/>
</dbReference>
<sequence>RYISQDPIGLAGGENAYSYVPDPLAWIDPLGLTSCQLGEALEKAGVFRPENTAAHHIVAESAKRAEPARKILEKYGIDINGAMNGVFLPTNKNTSKLPGIMHNGRHPNDYINEVNKRLRNADKIGTKEAIEAELKNIANILSNADRNANWKTILQQL</sequence>
<accession>A0A1C4DRA6</accession>
<dbReference type="Proteomes" id="UP000199698">
    <property type="component" value="Unassembled WGS sequence"/>
</dbReference>
<evidence type="ECO:0000313" key="2">
    <source>
        <dbReference type="Proteomes" id="UP000199698"/>
    </source>
</evidence>
<dbReference type="InterPro" id="IPR032871">
    <property type="entry name" value="AHH_dom_containing"/>
</dbReference>